<sequence length="374" mass="40126">MSSLRYPRSEAVFGAAERSDEAAHFGVPLAEQRALAQGRAVADLSSLRVLQLTGADRLSWLSSLTTQKLDGLEPGQSTETLVLSPTGHIESWLRIVAAADRLWLISELDADAVRDFLERMKFMLRVELADVSADYQCVGTVGPAPESLPVAAQWDDPWPAIGEGSASYALIDLGMPTASPEHPGDGLDFRIAICPRAALADWDPQAAGVRVAGRDAWEALRIEAWRPGGAEVDHKALVGELDVLRTAVHLAKGCYRGQEAVARVHNLGQVPRRLVFLHLDGSGHSLPEAGAEVFGEVRGAQRPVGTVTSAALHHELGPVALALVKRSLEPQAPLTVAGDGDERIAAAQEVIVAPQRENRTGLPGRNRETDHRRG</sequence>
<dbReference type="Pfam" id="PF01571">
    <property type="entry name" value="GCV_T"/>
    <property type="match status" value="1"/>
</dbReference>
<dbReference type="Pfam" id="PF08669">
    <property type="entry name" value="GCV_T_C"/>
    <property type="match status" value="1"/>
</dbReference>
<evidence type="ECO:0000256" key="1">
    <source>
        <dbReference type="ARBA" id="ARBA00022946"/>
    </source>
</evidence>
<organism evidence="5 6">
    <name type="scientific">Brevibacterium rongguiense</name>
    <dbReference type="NCBI Taxonomy" id="2695267"/>
    <lineage>
        <taxon>Bacteria</taxon>
        <taxon>Bacillati</taxon>
        <taxon>Actinomycetota</taxon>
        <taxon>Actinomycetes</taxon>
        <taxon>Micrococcales</taxon>
        <taxon>Brevibacteriaceae</taxon>
        <taxon>Brevibacterium</taxon>
    </lineage>
</organism>
<dbReference type="GO" id="GO:0016226">
    <property type="term" value="P:iron-sulfur cluster assembly"/>
    <property type="evidence" value="ECO:0007669"/>
    <property type="project" value="TreeGrafter"/>
</dbReference>
<evidence type="ECO:0000259" key="4">
    <source>
        <dbReference type="Pfam" id="PF08669"/>
    </source>
</evidence>
<evidence type="ECO:0000256" key="2">
    <source>
        <dbReference type="SAM" id="MobiDB-lite"/>
    </source>
</evidence>
<dbReference type="EMBL" id="WWEQ01000018">
    <property type="protein sequence ID" value="MYM19521.1"/>
    <property type="molecule type" value="Genomic_DNA"/>
</dbReference>
<feature type="region of interest" description="Disordered" evidence="2">
    <location>
        <begin position="354"/>
        <end position="374"/>
    </location>
</feature>
<dbReference type="NCBIfam" id="TIGR03317">
    <property type="entry name" value="ygfZ_signature"/>
    <property type="match status" value="1"/>
</dbReference>
<dbReference type="InterPro" id="IPR017703">
    <property type="entry name" value="YgfZ/GCV_T_CS"/>
</dbReference>
<dbReference type="InterPro" id="IPR029043">
    <property type="entry name" value="GcvT/YgfZ_C"/>
</dbReference>
<dbReference type="PANTHER" id="PTHR22602">
    <property type="entry name" value="TRANSFERASE CAF17, MITOCHONDRIAL-RELATED"/>
    <property type="match status" value="1"/>
</dbReference>
<protein>
    <submittedName>
        <fullName evidence="5">Folate-binding protein</fullName>
    </submittedName>
</protein>
<dbReference type="RefSeq" id="WP_160952953.1">
    <property type="nucleotide sequence ID" value="NZ_WWEQ01000018.1"/>
</dbReference>
<feature type="domain" description="Aminomethyltransferase C-terminal" evidence="4">
    <location>
        <begin position="272"/>
        <end position="345"/>
    </location>
</feature>
<dbReference type="InterPro" id="IPR006222">
    <property type="entry name" value="GCVT_N"/>
</dbReference>
<comment type="caution">
    <text evidence="5">The sequence shown here is derived from an EMBL/GenBank/DDBJ whole genome shotgun (WGS) entry which is preliminary data.</text>
</comment>
<accession>A0A6N9H6L7</accession>
<dbReference type="SUPFAM" id="SSF103025">
    <property type="entry name" value="Folate-binding domain"/>
    <property type="match status" value="1"/>
</dbReference>
<evidence type="ECO:0000313" key="5">
    <source>
        <dbReference type="EMBL" id="MYM19521.1"/>
    </source>
</evidence>
<reference evidence="5 6" key="1">
    <citation type="submission" date="2020-01" db="EMBL/GenBank/DDBJ databases">
        <authorList>
            <person name="Deng T."/>
        </authorList>
    </citation>
    <scope>NUCLEOTIDE SEQUENCE [LARGE SCALE GENOMIC DNA]</scope>
    <source>
        <strain evidence="5 6">5221</strain>
    </source>
</reference>
<gene>
    <name evidence="5" type="ORF">GSY69_05945</name>
</gene>
<proteinExistence type="predicted"/>
<keyword evidence="1" id="KW-0809">Transit peptide</keyword>
<evidence type="ECO:0000313" key="6">
    <source>
        <dbReference type="Proteomes" id="UP000469215"/>
    </source>
</evidence>
<evidence type="ECO:0000259" key="3">
    <source>
        <dbReference type="Pfam" id="PF01571"/>
    </source>
</evidence>
<feature type="compositionally biased region" description="Basic and acidic residues" evidence="2">
    <location>
        <begin position="365"/>
        <end position="374"/>
    </location>
</feature>
<dbReference type="Proteomes" id="UP000469215">
    <property type="component" value="Unassembled WGS sequence"/>
</dbReference>
<name>A0A6N9H6L7_9MICO</name>
<dbReference type="Gene3D" id="3.30.1360.120">
    <property type="entry name" value="Probable tRNA modification gtpase trme, domain 1"/>
    <property type="match status" value="1"/>
</dbReference>
<feature type="domain" description="GCVT N-terminal" evidence="3">
    <location>
        <begin position="27"/>
        <end position="146"/>
    </location>
</feature>
<dbReference type="PIRSF" id="PIRSF006487">
    <property type="entry name" value="GcvT"/>
    <property type="match status" value="1"/>
</dbReference>
<dbReference type="InterPro" id="IPR045179">
    <property type="entry name" value="YgfZ/GcvT"/>
</dbReference>
<dbReference type="SUPFAM" id="SSF101790">
    <property type="entry name" value="Aminomethyltransferase beta-barrel domain"/>
    <property type="match status" value="1"/>
</dbReference>
<dbReference type="InterPro" id="IPR013977">
    <property type="entry name" value="GcvT_C"/>
</dbReference>
<dbReference type="InterPro" id="IPR027266">
    <property type="entry name" value="TrmE/GcvT-like"/>
</dbReference>
<keyword evidence="6" id="KW-1185">Reference proteome</keyword>
<dbReference type="PANTHER" id="PTHR22602:SF0">
    <property type="entry name" value="TRANSFERASE CAF17, MITOCHONDRIAL-RELATED"/>
    <property type="match status" value="1"/>
</dbReference>
<dbReference type="AlphaFoldDB" id="A0A6N9H6L7"/>